<keyword evidence="1" id="KW-0732">Signal</keyword>
<reference evidence="2 3" key="1">
    <citation type="submission" date="2021-10" db="EMBL/GenBank/DDBJ databases">
        <title>Draft genome of Aestuariibacter halophilus JC2043.</title>
        <authorList>
            <person name="Emsley S.A."/>
            <person name="Pfannmuller K.M."/>
            <person name="Ushijima B."/>
            <person name="Saw J.H."/>
            <person name="Videau P."/>
        </authorList>
    </citation>
    <scope>NUCLEOTIDE SEQUENCE [LARGE SCALE GENOMIC DNA]</scope>
    <source>
        <strain evidence="2 3">JC2043</strain>
    </source>
</reference>
<dbReference type="SUPFAM" id="SSF117281">
    <property type="entry name" value="Kelch motif"/>
    <property type="match status" value="1"/>
</dbReference>
<proteinExistence type="predicted"/>
<feature type="chain" id="PRO_5045876708" evidence="1">
    <location>
        <begin position="19"/>
        <end position="362"/>
    </location>
</feature>
<evidence type="ECO:0000313" key="3">
    <source>
        <dbReference type="Proteomes" id="UP001520878"/>
    </source>
</evidence>
<comment type="caution">
    <text evidence="2">The sequence shown here is derived from an EMBL/GenBank/DDBJ whole genome shotgun (WGS) entry which is preliminary data.</text>
</comment>
<organism evidence="2 3">
    <name type="scientific">Fluctibacter halophilus</name>
    <dbReference type="NCBI Taxonomy" id="226011"/>
    <lineage>
        <taxon>Bacteria</taxon>
        <taxon>Pseudomonadati</taxon>
        <taxon>Pseudomonadota</taxon>
        <taxon>Gammaproteobacteria</taxon>
        <taxon>Alteromonadales</taxon>
        <taxon>Alteromonadaceae</taxon>
        <taxon>Fluctibacter</taxon>
    </lineage>
</organism>
<dbReference type="RefSeq" id="WP_229161441.1">
    <property type="nucleotide sequence ID" value="NZ_JAJEWP010000004.1"/>
</dbReference>
<dbReference type="PANTHER" id="PTHR45632">
    <property type="entry name" value="LD33804P"/>
    <property type="match status" value="1"/>
</dbReference>
<dbReference type="Gene3D" id="2.120.10.80">
    <property type="entry name" value="Kelch-type beta propeller"/>
    <property type="match status" value="2"/>
</dbReference>
<protein>
    <submittedName>
        <fullName evidence="2">Galactose oxidase</fullName>
    </submittedName>
</protein>
<dbReference type="EMBL" id="JAJEWP010000004">
    <property type="protein sequence ID" value="MCC2617366.1"/>
    <property type="molecule type" value="Genomic_DNA"/>
</dbReference>
<evidence type="ECO:0000313" key="2">
    <source>
        <dbReference type="EMBL" id="MCC2617366.1"/>
    </source>
</evidence>
<evidence type="ECO:0000256" key="1">
    <source>
        <dbReference type="SAM" id="SignalP"/>
    </source>
</evidence>
<keyword evidence="3" id="KW-1185">Reference proteome</keyword>
<feature type="signal peptide" evidence="1">
    <location>
        <begin position="1"/>
        <end position="18"/>
    </location>
</feature>
<gene>
    <name evidence="2" type="ORF">LJ739_14030</name>
</gene>
<dbReference type="InterPro" id="IPR015915">
    <property type="entry name" value="Kelch-typ_b-propeller"/>
</dbReference>
<accession>A0ABS8GB13</accession>
<sequence>MRIAVVALGLCWSLQALAQHIVPPLPEPVTNNALAMVEVRGAVQLYSFMGLARGKGYGDVHHRAWRWASGNRAWQPIKDVPTRHYPRGRLASVAAGVGRSVYLFGGYSVDVDGHEVSSPENFVFDTVTQQYAQVPAMPVAVDDAIALVYQQRYIYLVSGWHNDGNVNLVQMLDTRNLTWHQASPLPNRAVFGHAGGIVGNKMVVCDGVKVQPVVKGRRTFLPAPGCLLGDIDVDDPRRINWRLLAHPTGIARYRMAAAGSPRYGQVFFFGGSTTAYNFNGIGYNGSPALPDNALWALDMDKEHWRVVKTQQRSMDHRGMAIIGDQLVIPGGMDRHQQVRRDVTQLDLTALGFSPRHNQQDKQ</sequence>
<name>A0ABS8GB13_9ALTE</name>
<dbReference type="Proteomes" id="UP001520878">
    <property type="component" value="Unassembled WGS sequence"/>
</dbReference>